<dbReference type="Proteomes" id="UP000011728">
    <property type="component" value="Chromosome"/>
</dbReference>
<dbReference type="HOGENOM" id="CLU_1616037_0_0_9"/>
<dbReference type="eggNOG" id="ENOG5033BRN">
    <property type="taxonomic scope" value="Bacteria"/>
</dbReference>
<dbReference type="AlphaFoldDB" id="M1MP27"/>
<gene>
    <name evidence="2" type="ORF">Cspa_c27210</name>
</gene>
<proteinExistence type="predicted"/>
<keyword evidence="3" id="KW-1185">Reference proteome</keyword>
<dbReference type="OrthoDB" id="2310602at2"/>
<feature type="transmembrane region" description="Helical" evidence="1">
    <location>
        <begin position="30"/>
        <end position="50"/>
    </location>
</feature>
<accession>M1MP27</accession>
<protein>
    <submittedName>
        <fullName evidence="2">Uncharacterized protein</fullName>
    </submittedName>
</protein>
<evidence type="ECO:0000313" key="2">
    <source>
        <dbReference type="EMBL" id="AGF56486.1"/>
    </source>
</evidence>
<keyword evidence="1" id="KW-0472">Membrane</keyword>
<name>M1MP27_9CLOT</name>
<organism evidence="2 3">
    <name type="scientific">Clostridium saccharoperbutylacetonicum N1-4(HMT)</name>
    <dbReference type="NCBI Taxonomy" id="931276"/>
    <lineage>
        <taxon>Bacteria</taxon>
        <taxon>Bacillati</taxon>
        <taxon>Bacillota</taxon>
        <taxon>Clostridia</taxon>
        <taxon>Eubacteriales</taxon>
        <taxon>Clostridiaceae</taxon>
        <taxon>Clostridium</taxon>
    </lineage>
</organism>
<keyword evidence="1" id="KW-1133">Transmembrane helix</keyword>
<keyword evidence="1" id="KW-0812">Transmembrane</keyword>
<reference evidence="2 3" key="1">
    <citation type="submission" date="2013-02" db="EMBL/GenBank/DDBJ databases">
        <title>Genome sequence of Clostridium saccharoperbutylacetonicum N1-4(HMT).</title>
        <authorList>
            <person name="Poehlein A."/>
            <person name="Daniel R."/>
        </authorList>
    </citation>
    <scope>NUCLEOTIDE SEQUENCE [LARGE SCALE GENOMIC DNA]</scope>
    <source>
        <strain evidence="3">N1-4(HMT)</strain>
    </source>
</reference>
<dbReference type="KEGG" id="csr:Cspa_c27210"/>
<evidence type="ECO:0000256" key="1">
    <source>
        <dbReference type="SAM" id="Phobius"/>
    </source>
</evidence>
<evidence type="ECO:0000313" key="3">
    <source>
        <dbReference type="Proteomes" id="UP000011728"/>
    </source>
</evidence>
<sequence length="161" mass="18862">MGNEIETMSKEEWMASKGLVKKKRKKSKGVFYYFKIVFILFILFLMFLGWREKNIEAAQQKQKFELQAKKDKIQTNAITYSKIAIQKMLKSPSTASFPNSAFQAEDYKKILVQDGTDNQIWYIESYVDSQNSFGAAVRSYWSVKIQVYDDETYKILDVDIK</sequence>
<dbReference type="EMBL" id="CP004121">
    <property type="protein sequence ID" value="AGF56486.1"/>
    <property type="molecule type" value="Genomic_DNA"/>
</dbReference>
<dbReference type="RefSeq" id="WP_015392805.1">
    <property type="nucleotide sequence ID" value="NC_020291.1"/>
</dbReference>
<dbReference type="PATRIC" id="fig|931276.5.peg.2733"/>